<sequence length="464" mass="51740">MSDLICARSPVVAVPVEILQEIFLHHRDLVHGQPDMKSASRQNKSIVRRSPGYQWIAVSHVCRRWRAAAVYCSPLWTHVVVTHSAEWMSQVIVRSNSMPLRVTADLGATMGDKTRAFQRVLAELHRIRTLYLSGRVDDDIIPLFENAAPRLERLVLDHVVLPTPVDPKHCDDVHTYFPSFLHRERTPRLRYLELDAFRPQLRGPCADSLRHLVFRHRVAGTLMGKRYTGPCLRTLLDALQNMPSLESLAFEKEAHATLDPAAEAELQSSLPDAALPCLRTLRIHATAEESVALLDRLSLPALTSLTLSCARNSTEYPLTLPTVLAGTLSAVPETHALHLARFTGSGFHRYMRFTGYAASAPTFDVMVDRGYGRDEIVPIVSGGLPLQAVRELVIDSQEEMSEGTWRNVLDALPNVSSIAVTGQFAQQRLYDVRTCLKYILGVGEQGDESDLSTGRRVPVLRAVN</sequence>
<reference evidence="1 2" key="1">
    <citation type="journal article" date="2016" name="Mol. Biol. Evol.">
        <title>Comparative Genomics of Early-Diverging Mushroom-Forming Fungi Provides Insights into the Origins of Lignocellulose Decay Capabilities.</title>
        <authorList>
            <person name="Nagy L.G."/>
            <person name="Riley R."/>
            <person name="Tritt A."/>
            <person name="Adam C."/>
            <person name="Daum C."/>
            <person name="Floudas D."/>
            <person name="Sun H."/>
            <person name="Yadav J.S."/>
            <person name="Pangilinan J."/>
            <person name="Larsson K.H."/>
            <person name="Matsuura K."/>
            <person name="Barry K."/>
            <person name="Labutti K."/>
            <person name="Kuo R."/>
            <person name="Ohm R.A."/>
            <person name="Bhattacharya S.S."/>
            <person name="Shirouzu T."/>
            <person name="Yoshinaga Y."/>
            <person name="Martin F.M."/>
            <person name="Grigoriev I.V."/>
            <person name="Hibbett D.S."/>
        </authorList>
    </citation>
    <scope>NUCLEOTIDE SEQUENCE [LARGE SCALE GENOMIC DNA]</scope>
    <source>
        <strain evidence="1 2">L-15889</strain>
    </source>
</reference>
<dbReference type="InterPro" id="IPR032675">
    <property type="entry name" value="LRR_dom_sf"/>
</dbReference>
<dbReference type="AlphaFoldDB" id="A0A165KVI7"/>
<keyword evidence="2" id="KW-1185">Reference proteome</keyword>
<protein>
    <submittedName>
        <fullName evidence="1">Uncharacterized protein</fullName>
    </submittedName>
</protein>
<name>A0A165KVI7_9APHY</name>
<dbReference type="Proteomes" id="UP000076727">
    <property type="component" value="Unassembled WGS sequence"/>
</dbReference>
<dbReference type="OrthoDB" id="3353710at2759"/>
<proteinExistence type="predicted"/>
<evidence type="ECO:0000313" key="2">
    <source>
        <dbReference type="Proteomes" id="UP000076727"/>
    </source>
</evidence>
<dbReference type="Gene3D" id="1.20.1280.50">
    <property type="match status" value="1"/>
</dbReference>
<dbReference type="Gene3D" id="3.80.10.10">
    <property type="entry name" value="Ribonuclease Inhibitor"/>
    <property type="match status" value="1"/>
</dbReference>
<dbReference type="SUPFAM" id="SSF52047">
    <property type="entry name" value="RNI-like"/>
    <property type="match status" value="1"/>
</dbReference>
<organism evidence="1 2">
    <name type="scientific">Daedalea quercina L-15889</name>
    <dbReference type="NCBI Taxonomy" id="1314783"/>
    <lineage>
        <taxon>Eukaryota</taxon>
        <taxon>Fungi</taxon>
        <taxon>Dikarya</taxon>
        <taxon>Basidiomycota</taxon>
        <taxon>Agaricomycotina</taxon>
        <taxon>Agaricomycetes</taxon>
        <taxon>Polyporales</taxon>
        <taxon>Fomitopsis</taxon>
    </lineage>
</organism>
<dbReference type="STRING" id="1314783.A0A165KVI7"/>
<dbReference type="EMBL" id="KV429168">
    <property type="protein sequence ID" value="KZT63637.1"/>
    <property type="molecule type" value="Genomic_DNA"/>
</dbReference>
<accession>A0A165KVI7</accession>
<gene>
    <name evidence="1" type="ORF">DAEQUDRAFT_815531</name>
</gene>
<evidence type="ECO:0000313" key="1">
    <source>
        <dbReference type="EMBL" id="KZT63637.1"/>
    </source>
</evidence>